<comment type="caution">
    <text evidence="9">The sequence shown here is derived from an EMBL/GenBank/DDBJ whole genome shotgun (WGS) entry which is preliminary data.</text>
</comment>
<evidence type="ECO:0000313" key="10">
    <source>
        <dbReference type="Proteomes" id="UP000252187"/>
    </source>
</evidence>
<dbReference type="InterPro" id="IPR004706">
    <property type="entry name" value="Arsenical-R_Acr3"/>
</dbReference>
<feature type="transmembrane region" description="Helical" evidence="8">
    <location>
        <begin position="67"/>
        <end position="89"/>
    </location>
</feature>
<dbReference type="GO" id="GO:0015105">
    <property type="term" value="F:arsenite transmembrane transporter activity"/>
    <property type="evidence" value="ECO:0007669"/>
    <property type="project" value="TreeGrafter"/>
</dbReference>
<dbReference type="InterPro" id="IPR038770">
    <property type="entry name" value="Na+/solute_symporter_sf"/>
</dbReference>
<reference evidence="9 10" key="1">
    <citation type="submission" date="2018-06" db="EMBL/GenBank/DDBJ databases">
        <title>Whole genome sequencing of four bacterial strains from South Shetland trench revealing bio-synthetic gene clusters.</title>
        <authorList>
            <person name="Abdel-Mageed W.M."/>
            <person name="Lehri B."/>
            <person name="Jarmusch S.A."/>
            <person name="Miranda K."/>
            <person name="Goodfellow M."/>
            <person name="Jaspars M."/>
            <person name="Karlyshev A.V."/>
        </authorList>
    </citation>
    <scope>NUCLEOTIDE SEQUENCE [LARGE SCALE GENOMIC DNA]</scope>
    <source>
        <strain evidence="9 10">SST1</strain>
    </source>
</reference>
<dbReference type="GO" id="GO:0015297">
    <property type="term" value="F:antiporter activity"/>
    <property type="evidence" value="ECO:0007669"/>
    <property type="project" value="InterPro"/>
</dbReference>
<protein>
    <submittedName>
        <fullName evidence="9">Arsenic resistance protein</fullName>
    </submittedName>
</protein>
<dbReference type="GeneID" id="97371961"/>
<dbReference type="Gene3D" id="1.20.1530.20">
    <property type="match status" value="1"/>
</dbReference>
<dbReference type="InterPro" id="IPR002657">
    <property type="entry name" value="BilAc:Na_symport/Acr3"/>
</dbReference>
<keyword evidence="7 8" id="KW-0472">Membrane</keyword>
<evidence type="ECO:0000256" key="7">
    <source>
        <dbReference type="ARBA" id="ARBA00023136"/>
    </source>
</evidence>
<comment type="similarity">
    <text evidence="2">Belongs to the arsenical resistance-3 (ACR3) (TC 2.A.59) family.</text>
</comment>
<evidence type="ECO:0000256" key="6">
    <source>
        <dbReference type="ARBA" id="ARBA00022989"/>
    </source>
</evidence>
<feature type="transmembrane region" description="Helical" evidence="8">
    <location>
        <begin position="196"/>
        <end position="215"/>
    </location>
</feature>
<keyword evidence="3" id="KW-0813">Transport</keyword>
<dbReference type="Pfam" id="PF01758">
    <property type="entry name" value="SBF"/>
    <property type="match status" value="1"/>
</dbReference>
<comment type="subcellular location">
    <subcellularLocation>
        <location evidence="1">Cell membrane</location>
        <topology evidence="1">Multi-pass membrane protein</topology>
    </subcellularLocation>
</comment>
<dbReference type="EMBL" id="QNTT01000014">
    <property type="protein sequence ID" value="RBA37332.1"/>
    <property type="molecule type" value="Genomic_DNA"/>
</dbReference>
<feature type="transmembrane region" description="Helical" evidence="8">
    <location>
        <begin position="37"/>
        <end position="55"/>
    </location>
</feature>
<keyword evidence="4" id="KW-1003">Cell membrane</keyword>
<dbReference type="PANTHER" id="PTHR43057:SF1">
    <property type="entry name" value="ARSENICAL-RESISTANCE PROTEIN 3"/>
    <property type="match status" value="1"/>
</dbReference>
<dbReference type="PANTHER" id="PTHR43057">
    <property type="entry name" value="ARSENITE EFFLUX TRANSPORTER"/>
    <property type="match status" value="1"/>
</dbReference>
<proteinExistence type="inferred from homology"/>
<dbReference type="GO" id="GO:0015104">
    <property type="term" value="F:antimonite transmembrane transporter activity"/>
    <property type="evidence" value="ECO:0007669"/>
    <property type="project" value="TreeGrafter"/>
</dbReference>
<dbReference type="AlphaFoldDB" id="A0A365PAZ9"/>
<evidence type="ECO:0000256" key="2">
    <source>
        <dbReference type="ARBA" id="ARBA00010110"/>
    </source>
</evidence>
<keyword evidence="5 8" id="KW-0812">Transmembrane</keyword>
<feature type="transmembrane region" description="Helical" evidence="8">
    <location>
        <begin position="12"/>
        <end position="31"/>
    </location>
</feature>
<dbReference type="RefSeq" id="WP_017838569.1">
    <property type="nucleotide sequence ID" value="NZ_CANNAK010000010.1"/>
</dbReference>
<evidence type="ECO:0000256" key="5">
    <source>
        <dbReference type="ARBA" id="ARBA00022692"/>
    </source>
</evidence>
<evidence type="ECO:0000256" key="3">
    <source>
        <dbReference type="ARBA" id="ARBA00022448"/>
    </source>
</evidence>
<dbReference type="Proteomes" id="UP000252187">
    <property type="component" value="Unassembled WGS sequence"/>
</dbReference>
<evidence type="ECO:0000256" key="8">
    <source>
        <dbReference type="SAM" id="Phobius"/>
    </source>
</evidence>
<feature type="transmembrane region" description="Helical" evidence="8">
    <location>
        <begin position="227"/>
        <end position="249"/>
    </location>
</feature>
<evidence type="ECO:0000313" key="9">
    <source>
        <dbReference type="EMBL" id="RBA37332.1"/>
    </source>
</evidence>
<evidence type="ECO:0000256" key="1">
    <source>
        <dbReference type="ARBA" id="ARBA00004651"/>
    </source>
</evidence>
<keyword evidence="6 8" id="KW-1133">Transmembrane helix</keyword>
<feature type="transmembrane region" description="Helical" evidence="8">
    <location>
        <begin position="126"/>
        <end position="145"/>
    </location>
</feature>
<organism evidence="9 10">
    <name type="scientific">Dietzia maris</name>
    <dbReference type="NCBI Taxonomy" id="37915"/>
    <lineage>
        <taxon>Bacteria</taxon>
        <taxon>Bacillati</taxon>
        <taxon>Actinomycetota</taxon>
        <taxon>Actinomycetes</taxon>
        <taxon>Mycobacteriales</taxon>
        <taxon>Dietziaceae</taxon>
        <taxon>Dietzia</taxon>
    </lineage>
</organism>
<feature type="transmembrane region" description="Helical" evidence="8">
    <location>
        <begin position="165"/>
        <end position="184"/>
    </location>
</feature>
<gene>
    <name evidence="9" type="ORF">DQ226_07155</name>
</gene>
<sequence length="334" mass="35556">MITWLERWQIPLYLVALGVGAVFGLATPSAAPGLEQAINPVLMVLLYATFLGVPLTRLGRALRDGRFLAGLLVLNFAIVPVVVYGLSRFVADDQALLLGVLLVLLAPCIDYVIVFSGLAGSAHDRLLAAAPLLMLVQMLLLPAYLGLFMGPSLFEVLDVAPFLEAFLLLIVTPLVLAAITQYLAARSASARKLMDAMESLMVPLMMATLAVVIASQVDAVRTDLSSLLRVIPVYVGFLVVMIPLGILTGRVFSQDAPSTRALVFSGATRNSLVILPLALALPDPFALVAVVVVTQTLVELVGMVTYVRLIPRLIPHHPGARSLTTSPAPKGNPP</sequence>
<dbReference type="GO" id="GO:0005886">
    <property type="term" value="C:plasma membrane"/>
    <property type="evidence" value="ECO:0007669"/>
    <property type="project" value="UniProtKB-SubCell"/>
</dbReference>
<feature type="transmembrane region" description="Helical" evidence="8">
    <location>
        <begin position="95"/>
        <end position="114"/>
    </location>
</feature>
<name>A0A365PAZ9_9ACTN</name>
<accession>A0A365PAZ9</accession>
<evidence type="ECO:0000256" key="4">
    <source>
        <dbReference type="ARBA" id="ARBA00022475"/>
    </source>
</evidence>